<dbReference type="Gene3D" id="3.30.390.10">
    <property type="entry name" value="Enolase-like, N-terminal domain"/>
    <property type="match status" value="1"/>
</dbReference>
<dbReference type="GO" id="GO:0009063">
    <property type="term" value="P:amino acid catabolic process"/>
    <property type="evidence" value="ECO:0007669"/>
    <property type="project" value="InterPro"/>
</dbReference>
<dbReference type="InterPro" id="IPR013342">
    <property type="entry name" value="Mandelate_racemase_C"/>
</dbReference>
<evidence type="ECO:0000259" key="4">
    <source>
        <dbReference type="SMART" id="SM00922"/>
    </source>
</evidence>
<dbReference type="SFLD" id="SFLDS00001">
    <property type="entry name" value="Enolase"/>
    <property type="match status" value="1"/>
</dbReference>
<dbReference type="EMBL" id="JACHIO010000001">
    <property type="protein sequence ID" value="MBB5061832.1"/>
    <property type="molecule type" value="Genomic_DNA"/>
</dbReference>
<comment type="caution">
    <text evidence="5">The sequence shown here is derived from an EMBL/GenBank/DDBJ whole genome shotgun (WGS) entry which is preliminary data.</text>
</comment>
<keyword evidence="2" id="KW-0479">Metal-binding</keyword>
<dbReference type="Gene3D" id="3.20.20.120">
    <property type="entry name" value="Enolase-like C-terminal domain"/>
    <property type="match status" value="1"/>
</dbReference>
<dbReference type="Proteomes" id="UP000584867">
    <property type="component" value="Unassembled WGS sequence"/>
</dbReference>
<dbReference type="RefSeq" id="WP_184252372.1">
    <property type="nucleotide sequence ID" value="NZ_JACHIO010000001.1"/>
</dbReference>
<dbReference type="Pfam" id="PF13378">
    <property type="entry name" value="MR_MLE_C"/>
    <property type="match status" value="1"/>
</dbReference>
<comment type="cofactor">
    <cofactor evidence="1">
        <name>Mg(2+)</name>
        <dbReference type="ChEBI" id="CHEBI:18420"/>
    </cofactor>
</comment>
<dbReference type="GO" id="GO:0050023">
    <property type="term" value="F:L-fuconate dehydratase activity"/>
    <property type="evidence" value="ECO:0007669"/>
    <property type="project" value="UniProtKB-EC"/>
</dbReference>
<dbReference type="SFLD" id="SFLDG00179">
    <property type="entry name" value="mandelate_racemase"/>
    <property type="match status" value="1"/>
</dbReference>
<dbReference type="InterPro" id="IPR046945">
    <property type="entry name" value="RHMD-like"/>
</dbReference>
<dbReference type="SUPFAM" id="SSF51604">
    <property type="entry name" value="Enolase C-terminal domain-like"/>
    <property type="match status" value="1"/>
</dbReference>
<evidence type="ECO:0000256" key="1">
    <source>
        <dbReference type="ARBA" id="ARBA00001946"/>
    </source>
</evidence>
<keyword evidence="3" id="KW-0460">Magnesium</keyword>
<accession>A0A7W8E7K3</accession>
<dbReference type="InterPro" id="IPR029065">
    <property type="entry name" value="Enolase_C-like"/>
</dbReference>
<dbReference type="InterPro" id="IPR018110">
    <property type="entry name" value="Mandel_Rmase/mucon_lact_enz_CS"/>
</dbReference>
<sequence length="415" mass="45767">MADPIIRSISTYDARFPLPAGAGTDSIHATSEYCLAVTLLSTDGGPTGSGFVLTLGNGNDLVCKAITMLAEPLQGKSIEAVMADFGRISRSIADHAALRWLGPHKGVVHLALASITNACFDLWAKSRGVPLWKLLLDLSPEELVRVLDLTYVEDLVDEKRAIAMLREKLDSRPERQRILENGYPGYDTSVGWMDYSDDKVTELTKSALDQGFSAFKLKVGSPEESRDLRRAAMLRKLVGEKSTVMFDANQHWNLPDALRMCHELSKFKPLWIEEPTHPDDILSHVEIANAIAPVKIAAGEHISNRVLCKNFLKAKALSFLQVDCTRVAGVSEFLTVSFLAKLFDVPVVPHVGDMGQIHQHLVLFNHIALGHEAAFLEHIPHLRKHFVHPAEVVGGVYRTPQEPGSSTDLKVNVNH</sequence>
<evidence type="ECO:0000256" key="2">
    <source>
        <dbReference type="ARBA" id="ARBA00022723"/>
    </source>
</evidence>
<feature type="domain" description="Mandelate racemase/muconate lactonizing enzyme C-terminal" evidence="4">
    <location>
        <begin position="197"/>
        <end position="294"/>
    </location>
</feature>
<dbReference type="GO" id="GO:0000287">
    <property type="term" value="F:magnesium ion binding"/>
    <property type="evidence" value="ECO:0007669"/>
    <property type="project" value="TreeGrafter"/>
</dbReference>
<name>A0A7W8E7K3_9BACT</name>
<gene>
    <name evidence="5" type="ORF">HDF15_000157</name>
</gene>
<organism evidence="5 6">
    <name type="scientific">Granulicella mallensis</name>
    <dbReference type="NCBI Taxonomy" id="940614"/>
    <lineage>
        <taxon>Bacteria</taxon>
        <taxon>Pseudomonadati</taxon>
        <taxon>Acidobacteriota</taxon>
        <taxon>Terriglobia</taxon>
        <taxon>Terriglobales</taxon>
        <taxon>Acidobacteriaceae</taxon>
        <taxon>Granulicella</taxon>
    </lineage>
</organism>
<dbReference type="PANTHER" id="PTHR13794:SF58">
    <property type="entry name" value="MITOCHONDRIAL ENOLASE SUPERFAMILY MEMBER 1"/>
    <property type="match status" value="1"/>
</dbReference>
<keyword evidence="5" id="KW-0456">Lyase</keyword>
<dbReference type="SMART" id="SM00922">
    <property type="entry name" value="MR_MLE"/>
    <property type="match status" value="1"/>
</dbReference>
<dbReference type="InterPro" id="IPR029017">
    <property type="entry name" value="Enolase-like_N"/>
</dbReference>
<dbReference type="GO" id="GO:0016052">
    <property type="term" value="P:carbohydrate catabolic process"/>
    <property type="evidence" value="ECO:0007669"/>
    <property type="project" value="TreeGrafter"/>
</dbReference>
<dbReference type="EC" id="4.2.1.68" evidence="5"/>
<protein>
    <submittedName>
        <fullName evidence="5">L-fuconate dehydratase</fullName>
        <ecNumber evidence="5">4.2.1.68</ecNumber>
    </submittedName>
</protein>
<evidence type="ECO:0000313" key="6">
    <source>
        <dbReference type="Proteomes" id="UP000584867"/>
    </source>
</evidence>
<reference evidence="5 6" key="1">
    <citation type="submission" date="2020-08" db="EMBL/GenBank/DDBJ databases">
        <title>Genomic Encyclopedia of Type Strains, Phase IV (KMG-V): Genome sequencing to study the core and pangenomes of soil and plant-associated prokaryotes.</title>
        <authorList>
            <person name="Whitman W."/>
        </authorList>
    </citation>
    <scope>NUCLEOTIDE SEQUENCE [LARGE SCALE GENOMIC DNA]</scope>
    <source>
        <strain evidence="5 6">X5P3</strain>
    </source>
</reference>
<proteinExistence type="predicted"/>
<evidence type="ECO:0000313" key="5">
    <source>
        <dbReference type="EMBL" id="MBB5061832.1"/>
    </source>
</evidence>
<dbReference type="SUPFAM" id="SSF54826">
    <property type="entry name" value="Enolase N-terminal domain-like"/>
    <property type="match status" value="1"/>
</dbReference>
<dbReference type="PANTHER" id="PTHR13794">
    <property type="entry name" value="ENOLASE SUPERFAMILY, MANDELATE RACEMASE"/>
    <property type="match status" value="1"/>
</dbReference>
<dbReference type="InterPro" id="IPR036849">
    <property type="entry name" value="Enolase-like_C_sf"/>
</dbReference>
<dbReference type="AlphaFoldDB" id="A0A7W8E7K3"/>
<dbReference type="PROSITE" id="PS00909">
    <property type="entry name" value="MR_MLE_2"/>
    <property type="match status" value="1"/>
</dbReference>
<evidence type="ECO:0000256" key="3">
    <source>
        <dbReference type="ARBA" id="ARBA00022842"/>
    </source>
</evidence>